<comment type="caution">
    <text evidence="2">The sequence shown here is derived from an EMBL/GenBank/DDBJ whole genome shotgun (WGS) entry which is preliminary data.</text>
</comment>
<proteinExistence type="predicted"/>
<evidence type="ECO:0000313" key="3">
    <source>
        <dbReference type="Proteomes" id="UP001489004"/>
    </source>
</evidence>
<keyword evidence="3" id="KW-1185">Reference proteome</keyword>
<evidence type="ECO:0000256" key="1">
    <source>
        <dbReference type="SAM" id="MobiDB-lite"/>
    </source>
</evidence>
<dbReference type="EMBL" id="JALJOR010000003">
    <property type="protein sequence ID" value="KAK9819944.1"/>
    <property type="molecule type" value="Genomic_DNA"/>
</dbReference>
<reference evidence="2 3" key="1">
    <citation type="journal article" date="2024" name="Nat. Commun.">
        <title>Phylogenomics reveals the evolutionary origins of lichenization in chlorophyte algae.</title>
        <authorList>
            <person name="Puginier C."/>
            <person name="Libourel C."/>
            <person name="Otte J."/>
            <person name="Skaloud P."/>
            <person name="Haon M."/>
            <person name="Grisel S."/>
            <person name="Petersen M."/>
            <person name="Berrin J.G."/>
            <person name="Delaux P.M."/>
            <person name="Dal Grande F."/>
            <person name="Keller J."/>
        </authorList>
    </citation>
    <scope>NUCLEOTIDE SEQUENCE [LARGE SCALE GENOMIC DNA]</scope>
    <source>
        <strain evidence="2 3">SAG 2043</strain>
    </source>
</reference>
<organism evidence="2 3">
    <name type="scientific">[Myrmecia] bisecta</name>
    <dbReference type="NCBI Taxonomy" id="41462"/>
    <lineage>
        <taxon>Eukaryota</taxon>
        <taxon>Viridiplantae</taxon>
        <taxon>Chlorophyta</taxon>
        <taxon>core chlorophytes</taxon>
        <taxon>Trebouxiophyceae</taxon>
        <taxon>Trebouxiales</taxon>
        <taxon>Trebouxiaceae</taxon>
        <taxon>Myrmecia</taxon>
    </lineage>
</organism>
<accession>A0AAW1QEW7</accession>
<feature type="region of interest" description="Disordered" evidence="1">
    <location>
        <begin position="1"/>
        <end position="88"/>
    </location>
</feature>
<gene>
    <name evidence="2" type="ORF">WJX72_004237</name>
</gene>
<evidence type="ECO:0000313" key="2">
    <source>
        <dbReference type="EMBL" id="KAK9819944.1"/>
    </source>
</evidence>
<name>A0AAW1QEW7_9CHLO</name>
<protein>
    <submittedName>
        <fullName evidence="2">Uncharacterized protein</fullName>
    </submittedName>
</protein>
<dbReference type="Proteomes" id="UP001489004">
    <property type="component" value="Unassembled WGS sequence"/>
</dbReference>
<sequence>MQAGLPTAQIPGGCKPAAGNAHRSLNAPLRPYHAAKPFPGTAPGGKQDTKPKSAAQAPKEALHPSREAKKRQAAVMAKPQGTKIVFDD</sequence>
<dbReference type="AlphaFoldDB" id="A0AAW1QEW7"/>